<dbReference type="InterPro" id="IPR014016">
    <property type="entry name" value="UvrD-like_ATP-bd"/>
</dbReference>
<dbReference type="EC" id="5.6.2.4" evidence="7"/>
<dbReference type="Gene3D" id="3.40.50.300">
    <property type="entry name" value="P-loop containing nucleotide triphosphate hydrolases"/>
    <property type="match status" value="4"/>
</dbReference>
<reference evidence="11 12" key="1">
    <citation type="submission" date="2024-03" db="EMBL/GenBank/DDBJ databases">
        <title>Mouse gut bacterial collection (mGBC) of GemPharmatech.</title>
        <authorList>
            <person name="He Y."/>
            <person name="Dong L."/>
            <person name="Wu D."/>
            <person name="Gao X."/>
            <person name="Lin Z."/>
        </authorList>
    </citation>
    <scope>NUCLEOTIDE SEQUENCE [LARGE SCALE GENOMIC DNA]</scope>
    <source>
        <strain evidence="11 12">54-13</strain>
    </source>
</reference>
<evidence type="ECO:0000256" key="5">
    <source>
        <dbReference type="ARBA" id="ARBA00023235"/>
    </source>
</evidence>
<comment type="catalytic activity">
    <reaction evidence="6">
        <text>Couples ATP hydrolysis with the unwinding of duplex DNA by translocating in the 3'-5' direction.</text>
        <dbReference type="EC" id="5.6.2.4"/>
    </reaction>
</comment>
<keyword evidence="2 9" id="KW-0378">Hydrolase</keyword>
<name>A0ABV4CV28_9BACT</name>
<protein>
    <recommendedName>
        <fullName evidence="7">DNA 3'-5' helicase</fullName>
        <ecNumber evidence="7">5.6.2.4</ecNumber>
    </recommendedName>
</protein>
<dbReference type="Proteomes" id="UP001565200">
    <property type="component" value="Unassembled WGS sequence"/>
</dbReference>
<dbReference type="EMBL" id="JBCLPP010000005">
    <property type="protein sequence ID" value="MEY8244551.1"/>
    <property type="molecule type" value="Genomic_DNA"/>
</dbReference>
<feature type="domain" description="UvrD-like helicase ATP-binding" evidence="10">
    <location>
        <begin position="1"/>
        <end position="482"/>
    </location>
</feature>
<comment type="catalytic activity">
    <reaction evidence="8">
        <text>ATP + H2O = ADP + phosphate + H(+)</text>
        <dbReference type="Rhea" id="RHEA:13065"/>
        <dbReference type="ChEBI" id="CHEBI:15377"/>
        <dbReference type="ChEBI" id="CHEBI:15378"/>
        <dbReference type="ChEBI" id="CHEBI:30616"/>
        <dbReference type="ChEBI" id="CHEBI:43474"/>
        <dbReference type="ChEBI" id="CHEBI:456216"/>
        <dbReference type="EC" id="5.6.2.4"/>
    </reaction>
</comment>
<sequence>MLQIHKASAGSGKTYTLAYNYIKLLLGYKDENGVYRLARDGKRHRSILAITFTNKATEEMKRRIVHQLALLAGKGEGRSDYEERMCTEFGCSPDSLRKSASAALQSLLGDYGNFNISTIDSFFQTVLRTFAREANLTGNYDVDLDDENAIIVGVDSMLSSINRATAEEMSGNRRIRLLEVWLKQFMRKLMRDGKGFLLFNRRTRIIEDLHKFVRSALSETYKIHAREIDAYLDDSNLIHGFMKRLDKVTREYPALLRSYASERDALLEAAGVYGSMTHHLKNRIKKWASGVPDASGKTVASYIDNHYSGYKKNAYPGAGSDSLVSATVNECVRMCRDIECLSLIRDQIYFMGLLGEVQRYINENQNDNNAILLRDTNDILRRIISEEEAPFIYERMGVRLRHFLIDEFQDTSRLQWLNIESLLRESLSTDNDNLIIGDEKQSIYRFRNSDVDLIARDVPREFARQSELHGNIPEENTNWRSSSEVVRFNNTVFRFLSSAKGVDDIYANVVQRVAKKQLRGYVKAVRYDDNEEVLDVMAGEIKRQLASGFSQGDITVLVRTSSEGAAVVADLLRRKSEDREMADIQVMSEDALLIGNSQSVQLIASVMHDLAARLSRERDICADVRRTPEDIYSRFRYFMSRDEDKGCAISEAFGSEEVPDGFLREVAGLTGSGLPSIVERIIHRYISHERLASDNVFICAFQDIILGFSEKPGADLRSFLKWWDTKGARSESLALPADVEAIKVMTVHKSKGLEFPCVHVPFVDWPWSNTRFGELVWFDTCDDSGAPYRIFADNFEPDEIPPFLPLLIRKELTGMPFEAQSRAVIDKQCLDVMNCAYVAFTRAVNELFIGYKCKAKDDGRYGESSVGSLLATAFNTVGYAYCSSEPCISDLLMVLDDKIDDNGTFTAGTPVKYERERTAGVTKAMPAYYSYDNEKVWEMSRIEDFDEMAYPRRKGIIYHDIMSDIRTPEDVEVAVRRRVMRGFIPEEESKSYVDVITGALADSRVYAWFNGYRRLLTERTFVAAGDDDTRHYRPDRIVWTAYGHIDIVDYKFGEEESSRYLRQVGRYVHYVSGMFPGVDVRGYLWYPLQGTIIEV</sequence>
<keyword evidence="4 9" id="KW-0067">ATP-binding</keyword>
<evidence type="ECO:0000256" key="7">
    <source>
        <dbReference type="ARBA" id="ARBA00034808"/>
    </source>
</evidence>
<evidence type="ECO:0000256" key="3">
    <source>
        <dbReference type="ARBA" id="ARBA00022806"/>
    </source>
</evidence>
<keyword evidence="5" id="KW-0413">Isomerase</keyword>
<accession>A0ABV4CV28</accession>
<evidence type="ECO:0000313" key="11">
    <source>
        <dbReference type="EMBL" id="MEY8244551.1"/>
    </source>
</evidence>
<dbReference type="InterPro" id="IPR000212">
    <property type="entry name" value="DNA_helicase_UvrD/REP"/>
</dbReference>
<evidence type="ECO:0000256" key="8">
    <source>
        <dbReference type="ARBA" id="ARBA00048988"/>
    </source>
</evidence>
<dbReference type="PROSITE" id="PS51198">
    <property type="entry name" value="UVRD_HELICASE_ATP_BIND"/>
    <property type="match status" value="1"/>
</dbReference>
<evidence type="ECO:0000256" key="6">
    <source>
        <dbReference type="ARBA" id="ARBA00034617"/>
    </source>
</evidence>
<dbReference type="Pfam" id="PF13361">
    <property type="entry name" value="UvrD_C"/>
    <property type="match status" value="1"/>
</dbReference>
<evidence type="ECO:0000256" key="1">
    <source>
        <dbReference type="ARBA" id="ARBA00022741"/>
    </source>
</evidence>
<comment type="caution">
    <text evidence="11">The sequence shown here is derived from an EMBL/GenBank/DDBJ whole genome shotgun (WGS) entry which is preliminary data.</text>
</comment>
<dbReference type="InterPro" id="IPR014017">
    <property type="entry name" value="DNA_helicase_UvrD-like_C"/>
</dbReference>
<proteinExistence type="predicted"/>
<keyword evidence="3 9" id="KW-0347">Helicase</keyword>
<dbReference type="SUPFAM" id="SSF52540">
    <property type="entry name" value="P-loop containing nucleoside triphosphate hydrolases"/>
    <property type="match status" value="1"/>
</dbReference>
<evidence type="ECO:0000256" key="2">
    <source>
        <dbReference type="ARBA" id="ARBA00022801"/>
    </source>
</evidence>
<evidence type="ECO:0000256" key="4">
    <source>
        <dbReference type="ARBA" id="ARBA00022840"/>
    </source>
</evidence>
<gene>
    <name evidence="11" type="ORF">AAK873_02825</name>
</gene>
<keyword evidence="1 9" id="KW-0547">Nucleotide-binding</keyword>
<dbReference type="PANTHER" id="PTHR11070">
    <property type="entry name" value="UVRD / RECB / PCRA DNA HELICASE FAMILY MEMBER"/>
    <property type="match status" value="1"/>
</dbReference>
<evidence type="ECO:0000256" key="9">
    <source>
        <dbReference type="PROSITE-ProRule" id="PRU00560"/>
    </source>
</evidence>
<dbReference type="RefSeq" id="WP_121698415.1">
    <property type="nucleotide sequence ID" value="NZ_JBCLPP010000005.1"/>
</dbReference>
<evidence type="ECO:0000313" key="12">
    <source>
        <dbReference type="Proteomes" id="UP001565200"/>
    </source>
</evidence>
<evidence type="ECO:0000259" key="10">
    <source>
        <dbReference type="PROSITE" id="PS51198"/>
    </source>
</evidence>
<organism evidence="11 12">
    <name type="scientific">Heminiphilus faecis</name>
    <dbReference type="NCBI Taxonomy" id="2601703"/>
    <lineage>
        <taxon>Bacteria</taxon>
        <taxon>Pseudomonadati</taxon>
        <taxon>Bacteroidota</taxon>
        <taxon>Bacteroidia</taxon>
        <taxon>Bacteroidales</taxon>
        <taxon>Muribaculaceae</taxon>
        <taxon>Heminiphilus</taxon>
    </lineage>
</organism>
<dbReference type="InterPro" id="IPR027417">
    <property type="entry name" value="P-loop_NTPase"/>
</dbReference>
<dbReference type="Pfam" id="PF00580">
    <property type="entry name" value="UvrD-helicase"/>
    <property type="match status" value="1"/>
</dbReference>
<dbReference type="PANTHER" id="PTHR11070:SF67">
    <property type="entry name" value="DNA 3'-5' HELICASE"/>
    <property type="match status" value="1"/>
</dbReference>
<feature type="binding site" evidence="9">
    <location>
        <begin position="7"/>
        <end position="14"/>
    </location>
    <ligand>
        <name>ATP</name>
        <dbReference type="ChEBI" id="CHEBI:30616"/>
    </ligand>
</feature>
<keyword evidence="12" id="KW-1185">Reference proteome</keyword>